<name>A0ABR4BLE4_9LECA</name>
<proteinExistence type="predicted"/>
<keyword evidence="2" id="KW-1185">Reference proteome</keyword>
<dbReference type="EMBL" id="JBHFEH010000002">
    <property type="protein sequence ID" value="KAL2058618.1"/>
    <property type="molecule type" value="Genomic_DNA"/>
</dbReference>
<dbReference type="Proteomes" id="UP001590951">
    <property type="component" value="Unassembled WGS sequence"/>
</dbReference>
<evidence type="ECO:0000313" key="1">
    <source>
        <dbReference type="EMBL" id="KAL2058618.1"/>
    </source>
</evidence>
<protein>
    <submittedName>
        <fullName evidence="1">Uncharacterized protein</fullName>
    </submittedName>
</protein>
<sequence>MTYEPRYFLRVSSRMEYYGVRGNDFQLSIKFSGSDMPDEPPKSAPSKELLAFCMFRSYRGLHQGSWNVALVSPCKHPHDENTQRKLDVERATLKGFDAPDKMTERVAICLVRGCPRSRWLAVVQSCLNQSFMKEQSYDVEKE</sequence>
<evidence type="ECO:0000313" key="2">
    <source>
        <dbReference type="Proteomes" id="UP001590951"/>
    </source>
</evidence>
<gene>
    <name evidence="1" type="ORF">ABVK25_001346</name>
</gene>
<organism evidence="1 2">
    <name type="scientific">Lepraria finkii</name>
    <dbReference type="NCBI Taxonomy" id="1340010"/>
    <lineage>
        <taxon>Eukaryota</taxon>
        <taxon>Fungi</taxon>
        <taxon>Dikarya</taxon>
        <taxon>Ascomycota</taxon>
        <taxon>Pezizomycotina</taxon>
        <taxon>Lecanoromycetes</taxon>
        <taxon>OSLEUM clade</taxon>
        <taxon>Lecanoromycetidae</taxon>
        <taxon>Lecanorales</taxon>
        <taxon>Lecanorineae</taxon>
        <taxon>Stereocaulaceae</taxon>
        <taxon>Lepraria</taxon>
    </lineage>
</organism>
<comment type="caution">
    <text evidence="1">The sequence shown here is derived from an EMBL/GenBank/DDBJ whole genome shotgun (WGS) entry which is preliminary data.</text>
</comment>
<reference evidence="1 2" key="1">
    <citation type="submission" date="2024-09" db="EMBL/GenBank/DDBJ databases">
        <title>Rethinking Asexuality: The Enigmatic Case of Functional Sexual Genes in Lepraria (Stereocaulaceae).</title>
        <authorList>
            <person name="Doellman M."/>
            <person name="Sun Y."/>
            <person name="Barcenas-Pena A."/>
            <person name="Lumbsch H.T."/>
            <person name="Grewe F."/>
        </authorList>
    </citation>
    <scope>NUCLEOTIDE SEQUENCE [LARGE SCALE GENOMIC DNA]</scope>
    <source>
        <strain evidence="1 2">Grewe 0041</strain>
    </source>
</reference>
<accession>A0ABR4BLE4</accession>